<dbReference type="CDD" id="cd01292">
    <property type="entry name" value="metallo-dependent_hydrolases"/>
    <property type="match status" value="1"/>
</dbReference>
<protein>
    <submittedName>
        <fullName evidence="3">Amidohydrolase</fullName>
    </submittedName>
</protein>
<dbReference type="InterPro" id="IPR006680">
    <property type="entry name" value="Amidohydro-rel"/>
</dbReference>
<accession>A0A172UGC4</accession>
<dbReference type="GO" id="GO:0016787">
    <property type="term" value="F:hydrolase activity"/>
    <property type="evidence" value="ECO:0007669"/>
    <property type="project" value="UniProtKB-KW"/>
</dbReference>
<organism evidence="3 4">
    <name type="scientific">Mycobacterium adipatum</name>
    <dbReference type="NCBI Taxonomy" id="1682113"/>
    <lineage>
        <taxon>Bacteria</taxon>
        <taxon>Bacillati</taxon>
        <taxon>Actinomycetota</taxon>
        <taxon>Actinomycetes</taxon>
        <taxon>Mycobacteriales</taxon>
        <taxon>Mycobacteriaceae</taxon>
        <taxon>Mycobacterium</taxon>
    </lineage>
</organism>
<dbReference type="GO" id="GO:0019748">
    <property type="term" value="P:secondary metabolic process"/>
    <property type="evidence" value="ECO:0007669"/>
    <property type="project" value="TreeGrafter"/>
</dbReference>
<dbReference type="InterPro" id="IPR032466">
    <property type="entry name" value="Metal_Hydrolase"/>
</dbReference>
<dbReference type="STRING" id="1682113.A7U43_00325"/>
<evidence type="ECO:0000259" key="2">
    <source>
        <dbReference type="Pfam" id="PF04909"/>
    </source>
</evidence>
<dbReference type="GO" id="GO:0016831">
    <property type="term" value="F:carboxy-lyase activity"/>
    <property type="evidence" value="ECO:0007669"/>
    <property type="project" value="InterPro"/>
</dbReference>
<dbReference type="EMBL" id="CP015596">
    <property type="protein sequence ID" value="ANE77975.1"/>
    <property type="molecule type" value="Genomic_DNA"/>
</dbReference>
<dbReference type="GO" id="GO:0005737">
    <property type="term" value="C:cytoplasm"/>
    <property type="evidence" value="ECO:0007669"/>
    <property type="project" value="TreeGrafter"/>
</dbReference>
<dbReference type="SUPFAM" id="SSF51556">
    <property type="entry name" value="Metallo-dependent hydrolases"/>
    <property type="match status" value="1"/>
</dbReference>
<keyword evidence="3" id="KW-0378">Hydrolase</keyword>
<reference evidence="3 4" key="1">
    <citation type="submission" date="2016-05" db="EMBL/GenBank/DDBJ databases">
        <title>Complete genome sequence of a phthalic acid esters degrading Mycobacterium sp. YC-RL4.</title>
        <authorList>
            <person name="Ren L."/>
            <person name="Fan S."/>
            <person name="Ruth N."/>
            <person name="Jia Y."/>
            <person name="Wang J."/>
            <person name="Qiao C."/>
        </authorList>
    </citation>
    <scope>NUCLEOTIDE SEQUENCE [LARGE SCALE GENOMIC DNA]</scope>
    <source>
        <strain evidence="3 4">YC-RL4</strain>
    </source>
</reference>
<dbReference type="Gene3D" id="3.20.20.140">
    <property type="entry name" value="Metal-dependent hydrolases"/>
    <property type="match status" value="1"/>
</dbReference>
<evidence type="ECO:0000256" key="1">
    <source>
        <dbReference type="ARBA" id="ARBA00023239"/>
    </source>
</evidence>
<name>A0A172UGC4_9MYCO</name>
<gene>
    <name evidence="3" type="ORF">A7U43_00325</name>
</gene>
<dbReference type="KEGG" id="madi:A7U43_00325"/>
<proteinExistence type="predicted"/>
<keyword evidence="1" id="KW-0456">Lyase</keyword>
<feature type="domain" description="Amidohydrolase-related" evidence="2">
    <location>
        <begin position="20"/>
        <end position="291"/>
    </location>
</feature>
<dbReference type="Proteomes" id="UP000077143">
    <property type="component" value="Chromosome"/>
</dbReference>
<dbReference type="PANTHER" id="PTHR21240:SF28">
    <property type="entry name" value="ISO-OROTATE DECARBOXYLASE (EUROFUNG)"/>
    <property type="match status" value="1"/>
</dbReference>
<sequence>MNEATTVRRIWGSLGLSGIIDVHTHFMPKNVMDKVWLYFDSAGPLVGREWPITYRADEDARLRTLRAFGVRAFTSLVYPHKPQMAAWLNQWAAQFAAATPDCLSTATFYPEPGAARYVTEAIEGGARVFKAHVQVGAYDPTDPLLDDVWGVLADAGTPVVIHCGSGPAPGTFTGPDPVEAVLARHPRLRLIIAHMGMPEYEPFLDICERHAGVHLDTTMAFTAFAEETMPFPPGAYPRLRDLGDRILFGSDFPNIPYHYTHAMTVLTELPGVDDDWLRGVLARNAAELFGLQIPD</sequence>
<dbReference type="Pfam" id="PF04909">
    <property type="entry name" value="Amidohydro_2"/>
    <property type="match status" value="1"/>
</dbReference>
<dbReference type="PANTHER" id="PTHR21240">
    <property type="entry name" value="2-AMINO-3-CARBOXYLMUCONATE-6-SEMIALDEHYDE DECARBOXYLASE"/>
    <property type="match status" value="1"/>
</dbReference>
<keyword evidence="4" id="KW-1185">Reference proteome</keyword>
<dbReference type="InterPro" id="IPR032465">
    <property type="entry name" value="ACMSD"/>
</dbReference>
<evidence type="ECO:0000313" key="4">
    <source>
        <dbReference type="Proteomes" id="UP000077143"/>
    </source>
</evidence>
<dbReference type="AlphaFoldDB" id="A0A172UGC4"/>
<dbReference type="OrthoDB" id="5172791at2"/>
<dbReference type="RefSeq" id="WP_067989775.1">
    <property type="nucleotide sequence ID" value="NZ_CP015596.1"/>
</dbReference>
<evidence type="ECO:0000313" key="3">
    <source>
        <dbReference type="EMBL" id="ANE77975.1"/>
    </source>
</evidence>